<gene>
    <name evidence="2" type="ORF">WK67_17200</name>
</gene>
<feature type="region of interest" description="Disordered" evidence="1">
    <location>
        <begin position="1"/>
        <end position="96"/>
    </location>
</feature>
<dbReference type="RefSeq" id="WP_069270493.1">
    <property type="nucleotide sequence ID" value="NZ_CP013446.1"/>
</dbReference>
<reference evidence="2 3" key="1">
    <citation type="submission" date="2015-12" db="EMBL/GenBank/DDBJ databases">
        <title>Diversity of Burkholderia near neighbor genomes.</title>
        <authorList>
            <person name="Sahl J."/>
            <person name="Wagner D."/>
            <person name="Keim P."/>
        </authorList>
    </citation>
    <scope>NUCLEOTIDE SEQUENCE [LARGE SCALE GENOMIC DNA]</scope>
    <source>
        <strain evidence="2 3">MSMB1189WGS</strain>
    </source>
</reference>
<feature type="compositionally biased region" description="Low complexity" evidence="1">
    <location>
        <begin position="62"/>
        <end position="71"/>
    </location>
</feature>
<dbReference type="EMBL" id="CP013446">
    <property type="protein sequence ID" value="AOK24317.1"/>
    <property type="molecule type" value="Genomic_DNA"/>
</dbReference>
<evidence type="ECO:0000313" key="3">
    <source>
        <dbReference type="Proteomes" id="UP000095100"/>
    </source>
</evidence>
<protein>
    <submittedName>
        <fullName evidence="2">Uncharacterized protein</fullName>
    </submittedName>
</protein>
<name>A0AAU8UF14_9BURK</name>
<sequence>MGDGSTRRKAPPGRRQHDDSDGTPADGQFDLFGAAPDDARAAPAADDGTRANAGDDVDDVDATPPDDGGSVPPSPRRAPDEVAPCIFKSAVSDRLT</sequence>
<evidence type="ECO:0000256" key="1">
    <source>
        <dbReference type="SAM" id="MobiDB-lite"/>
    </source>
</evidence>
<organism evidence="2 3">
    <name type="scientific">Burkholderia ubonensis</name>
    <dbReference type="NCBI Taxonomy" id="101571"/>
    <lineage>
        <taxon>Bacteria</taxon>
        <taxon>Pseudomonadati</taxon>
        <taxon>Pseudomonadota</taxon>
        <taxon>Betaproteobacteria</taxon>
        <taxon>Burkholderiales</taxon>
        <taxon>Burkholderiaceae</taxon>
        <taxon>Burkholderia</taxon>
        <taxon>Burkholderia cepacia complex</taxon>
    </lineage>
</organism>
<evidence type="ECO:0000313" key="2">
    <source>
        <dbReference type="EMBL" id="AOK24317.1"/>
    </source>
</evidence>
<dbReference type="Proteomes" id="UP000095100">
    <property type="component" value="Chromosome 1"/>
</dbReference>
<feature type="compositionally biased region" description="Low complexity" evidence="1">
    <location>
        <begin position="33"/>
        <end position="54"/>
    </location>
</feature>
<proteinExistence type="predicted"/>
<accession>A0AAU8UF14</accession>
<dbReference type="AlphaFoldDB" id="A0AAU8UF14"/>